<dbReference type="InterPro" id="IPR019264">
    <property type="entry name" value="DUF2179"/>
</dbReference>
<keyword evidence="9" id="KW-1185">Reference proteome</keyword>
<gene>
    <name evidence="8" type="ORF">WG617_01140</name>
</gene>
<name>A0ABZ2RWQ1_9BACT</name>
<dbReference type="PANTHER" id="PTHR33545:SF5">
    <property type="entry name" value="UPF0750 MEMBRANE PROTEIN YITT"/>
    <property type="match status" value="1"/>
</dbReference>
<comment type="subcellular location">
    <subcellularLocation>
        <location evidence="1">Cell membrane</location>
        <topology evidence="1">Multi-pass membrane protein</topology>
    </subcellularLocation>
</comment>
<evidence type="ECO:0000259" key="7">
    <source>
        <dbReference type="Pfam" id="PF10035"/>
    </source>
</evidence>
<feature type="transmembrane region" description="Helical" evidence="6">
    <location>
        <begin position="41"/>
        <end position="58"/>
    </location>
</feature>
<dbReference type="PANTHER" id="PTHR33545">
    <property type="entry name" value="UPF0750 MEMBRANE PROTEIN YITT-RELATED"/>
    <property type="match status" value="1"/>
</dbReference>
<dbReference type="InterPro" id="IPR003740">
    <property type="entry name" value="YitT"/>
</dbReference>
<dbReference type="InterPro" id="IPR051461">
    <property type="entry name" value="UPF0750_membrane"/>
</dbReference>
<reference evidence="8" key="1">
    <citation type="submission" date="2024-03" db="EMBL/GenBank/DDBJ databases">
        <title>Complete genome sequence of Mycoplasma felifaucium Z921 isolated from the trachea of a cheetah.</title>
        <authorList>
            <person name="Spergser J."/>
        </authorList>
    </citation>
    <scope>NUCLEOTIDE SEQUENCE [LARGE SCALE GENOMIC DNA]</scope>
    <source>
        <strain evidence="8">Z921</strain>
    </source>
</reference>
<evidence type="ECO:0000256" key="6">
    <source>
        <dbReference type="SAM" id="Phobius"/>
    </source>
</evidence>
<evidence type="ECO:0000256" key="1">
    <source>
        <dbReference type="ARBA" id="ARBA00004651"/>
    </source>
</evidence>
<dbReference type="Pfam" id="PF10035">
    <property type="entry name" value="DUF2179"/>
    <property type="match status" value="1"/>
</dbReference>
<dbReference type="Pfam" id="PF02588">
    <property type="entry name" value="YitT_membrane"/>
    <property type="match status" value="1"/>
</dbReference>
<feature type="transmembrane region" description="Helical" evidence="6">
    <location>
        <begin position="96"/>
        <end position="117"/>
    </location>
</feature>
<evidence type="ECO:0000256" key="5">
    <source>
        <dbReference type="ARBA" id="ARBA00023136"/>
    </source>
</evidence>
<evidence type="ECO:0000256" key="4">
    <source>
        <dbReference type="ARBA" id="ARBA00022989"/>
    </source>
</evidence>
<evidence type="ECO:0000256" key="2">
    <source>
        <dbReference type="ARBA" id="ARBA00022475"/>
    </source>
</evidence>
<protein>
    <submittedName>
        <fullName evidence="8">YitT family protein</fullName>
    </submittedName>
</protein>
<accession>A0ABZ2RWQ1</accession>
<sequence>MRKKQSNTPKTKYEIERVKINEKLLHFASIHRVNKFWQQSVFTILIAIVFAFLGIIFVQNTGIYGYGVDAVCHGIARFSAGLVDKYTYNSALAEKLFIILFWLVNMLLNIPLLILASYKINKKFSILTTLFLLFITVFGIGFSFIPGVTNIQIMGSALSKDFVEKSHNVVQIATWSKPDDAGKHLAIVMYGLIWALIQGIAAALLLILDSSTAGFDILVVWYARKKFQNLSGMFAVFHVFSLLFGNFLGTYIPASLYASQVDMKPWTAELFFNPNFCSSLIMILINGLVVDVIFPKYKMVKIEIYSNKYKEILSEIYSLKDKRFAASVGTVKGGYSGQEQQSVIVNCFYVDAPIIINIVNKVDEGALITIYDIKKMLGHVYITKEMNEVRTPKTK</sequence>
<keyword evidence="2" id="KW-1003">Cell membrane</keyword>
<feature type="transmembrane region" description="Helical" evidence="6">
    <location>
        <begin position="272"/>
        <end position="294"/>
    </location>
</feature>
<evidence type="ECO:0000313" key="9">
    <source>
        <dbReference type="Proteomes" id="UP001477443"/>
    </source>
</evidence>
<keyword evidence="4 6" id="KW-1133">Transmembrane helix</keyword>
<feature type="transmembrane region" description="Helical" evidence="6">
    <location>
        <begin position="124"/>
        <end position="145"/>
    </location>
</feature>
<dbReference type="InterPro" id="IPR015867">
    <property type="entry name" value="N-reg_PII/ATP_PRibTrfase_C"/>
</dbReference>
<feature type="transmembrane region" description="Helical" evidence="6">
    <location>
        <begin position="185"/>
        <end position="208"/>
    </location>
</feature>
<feature type="domain" description="DUF2179" evidence="7">
    <location>
        <begin position="330"/>
        <end position="378"/>
    </location>
</feature>
<dbReference type="RefSeq" id="WP_338822870.1">
    <property type="nucleotide sequence ID" value="NZ_CP148067.1"/>
</dbReference>
<evidence type="ECO:0000256" key="3">
    <source>
        <dbReference type="ARBA" id="ARBA00022692"/>
    </source>
</evidence>
<keyword evidence="3 6" id="KW-0812">Transmembrane</keyword>
<feature type="transmembrane region" description="Helical" evidence="6">
    <location>
        <begin position="229"/>
        <end position="252"/>
    </location>
</feature>
<dbReference type="Proteomes" id="UP001477443">
    <property type="component" value="Chromosome"/>
</dbReference>
<dbReference type="Gene3D" id="3.30.70.120">
    <property type="match status" value="1"/>
</dbReference>
<organism evidence="8 9">
    <name type="scientific">Mycoplasmopsis felifaucium</name>
    <dbReference type="NCBI Taxonomy" id="35768"/>
    <lineage>
        <taxon>Bacteria</taxon>
        <taxon>Bacillati</taxon>
        <taxon>Mycoplasmatota</taxon>
        <taxon>Mycoplasmoidales</taxon>
        <taxon>Metamycoplasmataceae</taxon>
        <taxon>Mycoplasmopsis</taxon>
    </lineage>
</organism>
<evidence type="ECO:0000313" key="8">
    <source>
        <dbReference type="EMBL" id="WXL29241.1"/>
    </source>
</evidence>
<keyword evidence="5 6" id="KW-0472">Membrane</keyword>
<dbReference type="EMBL" id="CP148067">
    <property type="protein sequence ID" value="WXL29241.1"/>
    <property type="molecule type" value="Genomic_DNA"/>
</dbReference>
<proteinExistence type="predicted"/>